<feature type="compositionally biased region" description="Low complexity" evidence="2">
    <location>
        <begin position="633"/>
        <end position="647"/>
    </location>
</feature>
<proteinExistence type="predicted"/>
<feature type="compositionally biased region" description="Polar residues" evidence="2">
    <location>
        <begin position="648"/>
        <end position="663"/>
    </location>
</feature>
<organism evidence="4 5">
    <name type="scientific">Cloeon dipterum</name>
    <dbReference type="NCBI Taxonomy" id="197152"/>
    <lineage>
        <taxon>Eukaryota</taxon>
        <taxon>Metazoa</taxon>
        <taxon>Ecdysozoa</taxon>
        <taxon>Arthropoda</taxon>
        <taxon>Hexapoda</taxon>
        <taxon>Insecta</taxon>
        <taxon>Pterygota</taxon>
        <taxon>Palaeoptera</taxon>
        <taxon>Ephemeroptera</taxon>
        <taxon>Pisciforma</taxon>
        <taxon>Baetidae</taxon>
        <taxon>Cloeon</taxon>
    </lineage>
</organism>
<evidence type="ECO:0000256" key="2">
    <source>
        <dbReference type="SAM" id="MobiDB-lite"/>
    </source>
</evidence>
<evidence type="ECO:0000256" key="1">
    <source>
        <dbReference type="ARBA" id="ARBA00022553"/>
    </source>
</evidence>
<feature type="region of interest" description="Disordered" evidence="2">
    <location>
        <begin position="706"/>
        <end position="725"/>
    </location>
</feature>
<feature type="compositionally biased region" description="Low complexity" evidence="2">
    <location>
        <begin position="419"/>
        <end position="433"/>
    </location>
</feature>
<feature type="compositionally biased region" description="Acidic residues" evidence="2">
    <location>
        <begin position="549"/>
        <end position="559"/>
    </location>
</feature>
<dbReference type="InterPro" id="IPR025946">
    <property type="entry name" value="CABIT_dom"/>
</dbReference>
<sequence length="725" mass="80031">MERKNAMAATDGQIVVAAARWSTEEVLSLRDYVSSAVEGNKPQQQRTEVVKFVRGQYASVGVPNLPNPSLHAHAVLTSFGKTVKVAAQSVKFKDGKRQSAVASGLRFSIPESYPGFFEILSEEGKAVRCIDSVLELAKKLPESVLVRENLRALVTPAPLTELSADKSRIVCAGEVLTLKKEVSMAARTRCNRFLQCLDSKGDFVYLNLEQRGRFSPIARNDNISGVHSLRQLITNKRLPLMVRLVWGPPPFKGTSGVAQPSELRLFSTFEEDSVFALPLGHNAGQLVPVPLGCNLKLVRARNQADLARLEHFQRLSAAAARAAREIHSRMTVLETFKDSISFWNLSPGHSKFAGAKASAKNIFLRRSVSHESHMLSTPVISEVPSDAPTQDFLEIDQIYDYVRGFAPLPKSLRNNSNNKQQQHQQQKQPQQHQQPPPTTPTEQKPKPPPIETIPTNKLNAAAKAKQQQQQQAAKEQHKPASKTALKMEMHAQNLAQESLKSKRLFKSKTTSSIADHHLIASPEPCEKSPIDLSSTHLLTQADFDKQDDSGEDTDEDDPTYENTTQVYLESGSGGRKYARQKATSEMGSAYKRNSHNDSSKNLIIRNKQRRAGGSGGERGASKSHEDLAAKKCQSQPESPSSAPEQQPLYNSLSNLRLTPPSTGGSSGRRRPHISKQRSLSSLLAEAGPHTPVIEHKPVELHLHLSRNQKHHHVKGKPSKLGIMYL</sequence>
<accession>A0A8S1D2G7</accession>
<keyword evidence="1" id="KW-0597">Phosphoprotein</keyword>
<evidence type="ECO:0000313" key="5">
    <source>
        <dbReference type="Proteomes" id="UP000494165"/>
    </source>
</evidence>
<dbReference type="PANTHER" id="PTHR14454:SF11">
    <property type="entry name" value="SERRANO, ISOFORM F"/>
    <property type="match status" value="1"/>
</dbReference>
<feature type="compositionally biased region" description="Basic and acidic residues" evidence="2">
    <location>
        <begin position="619"/>
        <end position="629"/>
    </location>
</feature>
<dbReference type="InterPro" id="IPR052281">
    <property type="entry name" value="GAREM"/>
</dbReference>
<dbReference type="PANTHER" id="PTHR14454">
    <property type="entry name" value="GRB2-ASSOCIATED AND REGULATOR OF MAPK PROTEIN FAMILY MEMBER"/>
    <property type="match status" value="1"/>
</dbReference>
<dbReference type="EMBL" id="CADEPI010000126">
    <property type="protein sequence ID" value="CAB3376256.1"/>
    <property type="molecule type" value="Genomic_DNA"/>
</dbReference>
<feature type="compositionally biased region" description="Basic and acidic residues" evidence="2">
    <location>
        <begin position="515"/>
        <end position="529"/>
    </location>
</feature>
<feature type="region of interest" description="Disordered" evidence="2">
    <location>
        <begin position="515"/>
        <end position="680"/>
    </location>
</feature>
<feature type="region of interest" description="Disordered" evidence="2">
    <location>
        <begin position="407"/>
        <end position="481"/>
    </location>
</feature>
<gene>
    <name evidence="4" type="ORF">CLODIP_2_CD04916</name>
</gene>
<reference evidence="4 5" key="1">
    <citation type="submission" date="2020-04" db="EMBL/GenBank/DDBJ databases">
        <authorList>
            <person name="Alioto T."/>
            <person name="Alioto T."/>
            <person name="Gomez Garrido J."/>
        </authorList>
    </citation>
    <scope>NUCLEOTIDE SEQUENCE [LARGE SCALE GENOMIC DNA]</scope>
</reference>
<keyword evidence="5" id="KW-1185">Reference proteome</keyword>
<protein>
    <recommendedName>
        <fullName evidence="3">CABIT domain-containing protein</fullName>
    </recommendedName>
</protein>
<dbReference type="Pfam" id="PF12736">
    <property type="entry name" value="CABIT"/>
    <property type="match status" value="1"/>
</dbReference>
<dbReference type="AlphaFoldDB" id="A0A8S1D2G7"/>
<name>A0A8S1D2G7_9INSE</name>
<feature type="compositionally biased region" description="Basic residues" evidence="2">
    <location>
        <begin position="706"/>
        <end position="717"/>
    </location>
</feature>
<dbReference type="Proteomes" id="UP000494165">
    <property type="component" value="Unassembled WGS sequence"/>
</dbReference>
<feature type="domain" description="CABIT" evidence="3">
    <location>
        <begin position="73"/>
        <end position="308"/>
    </location>
</feature>
<dbReference type="OrthoDB" id="6077228at2759"/>
<evidence type="ECO:0000259" key="3">
    <source>
        <dbReference type="Pfam" id="PF12736"/>
    </source>
</evidence>
<feature type="compositionally biased region" description="Low complexity" evidence="2">
    <location>
        <begin position="452"/>
        <end position="473"/>
    </location>
</feature>
<comment type="caution">
    <text evidence="4">The sequence shown here is derived from an EMBL/GenBank/DDBJ whole genome shotgun (WGS) entry which is preliminary data.</text>
</comment>
<evidence type="ECO:0000313" key="4">
    <source>
        <dbReference type="EMBL" id="CAB3376256.1"/>
    </source>
</evidence>